<keyword evidence="3" id="KW-1185">Reference proteome</keyword>
<dbReference type="Proteomes" id="UP000887159">
    <property type="component" value="Unassembled WGS sequence"/>
</dbReference>
<accession>A0A8X6UTP4</accession>
<evidence type="ECO:0000313" key="2">
    <source>
        <dbReference type="EMBL" id="GFX87298.1"/>
    </source>
</evidence>
<dbReference type="AlphaFoldDB" id="A0A8X6UTP4"/>
<organism evidence="2 3">
    <name type="scientific">Trichonephila clavipes</name>
    <name type="common">Golden silk orbweaver</name>
    <name type="synonym">Nephila clavipes</name>
    <dbReference type="NCBI Taxonomy" id="2585209"/>
    <lineage>
        <taxon>Eukaryota</taxon>
        <taxon>Metazoa</taxon>
        <taxon>Ecdysozoa</taxon>
        <taxon>Arthropoda</taxon>
        <taxon>Chelicerata</taxon>
        <taxon>Arachnida</taxon>
        <taxon>Araneae</taxon>
        <taxon>Araneomorphae</taxon>
        <taxon>Entelegynae</taxon>
        <taxon>Araneoidea</taxon>
        <taxon>Nephilidae</taxon>
        <taxon>Trichonephila</taxon>
    </lineage>
</organism>
<dbReference type="EMBL" id="BMAU01021032">
    <property type="protein sequence ID" value="GFX87298.1"/>
    <property type="molecule type" value="Genomic_DNA"/>
</dbReference>
<sequence>MRRRIHKRGLKMRGNQPLSSHSRQSIGWSVCGDHVSMPTGCVIRGRLPSLQTSTGLSQKAIEESLELVFLHDISMKEMDIDMTVDDILDAYVCSYAEAMGNVYVEWNNNARPITARIVEAYLEQETIQRIQWLARPPDLYPAGHVSDALG</sequence>
<name>A0A8X6UTP4_TRICX</name>
<evidence type="ECO:0000256" key="1">
    <source>
        <dbReference type="SAM" id="MobiDB-lite"/>
    </source>
</evidence>
<comment type="caution">
    <text evidence="2">The sequence shown here is derived from an EMBL/GenBank/DDBJ whole genome shotgun (WGS) entry which is preliminary data.</text>
</comment>
<proteinExistence type="predicted"/>
<protein>
    <submittedName>
        <fullName evidence="2">Uncharacterized protein</fullName>
    </submittedName>
</protein>
<feature type="compositionally biased region" description="Basic residues" evidence="1">
    <location>
        <begin position="1"/>
        <end position="11"/>
    </location>
</feature>
<evidence type="ECO:0000313" key="3">
    <source>
        <dbReference type="Proteomes" id="UP000887159"/>
    </source>
</evidence>
<feature type="region of interest" description="Disordered" evidence="1">
    <location>
        <begin position="1"/>
        <end position="24"/>
    </location>
</feature>
<gene>
    <name evidence="2" type="ORF">TNCV_3820281</name>
</gene>
<reference evidence="2" key="1">
    <citation type="submission" date="2020-08" db="EMBL/GenBank/DDBJ databases">
        <title>Multicomponent nature underlies the extraordinary mechanical properties of spider dragline silk.</title>
        <authorList>
            <person name="Kono N."/>
            <person name="Nakamura H."/>
            <person name="Mori M."/>
            <person name="Yoshida Y."/>
            <person name="Ohtoshi R."/>
            <person name="Malay A.D."/>
            <person name="Moran D.A.P."/>
            <person name="Tomita M."/>
            <person name="Numata K."/>
            <person name="Arakawa K."/>
        </authorList>
    </citation>
    <scope>NUCLEOTIDE SEQUENCE</scope>
</reference>